<gene>
    <name evidence="3" type="ORF">ACFSNC_12005</name>
</gene>
<dbReference type="Pfam" id="PF07331">
    <property type="entry name" value="TctB"/>
    <property type="match status" value="1"/>
</dbReference>
<keyword evidence="1" id="KW-0472">Membrane</keyword>
<evidence type="ECO:0000313" key="3">
    <source>
        <dbReference type="EMBL" id="MFD2141130.1"/>
    </source>
</evidence>
<comment type="caution">
    <text evidence="3">The sequence shown here is derived from an EMBL/GenBank/DDBJ whole genome shotgun (WGS) entry which is preliminary data.</text>
</comment>
<keyword evidence="1" id="KW-1133">Transmembrane helix</keyword>
<dbReference type="EMBL" id="JBHUHD010000001">
    <property type="protein sequence ID" value="MFD2141130.1"/>
    <property type="molecule type" value="Genomic_DNA"/>
</dbReference>
<feature type="transmembrane region" description="Helical" evidence="1">
    <location>
        <begin position="71"/>
        <end position="90"/>
    </location>
</feature>
<name>A0ABW4YY75_9HYPH</name>
<evidence type="ECO:0000259" key="2">
    <source>
        <dbReference type="Pfam" id="PF07331"/>
    </source>
</evidence>
<proteinExistence type="predicted"/>
<keyword evidence="1" id="KW-0812">Transmembrane</keyword>
<keyword evidence="4" id="KW-1185">Reference proteome</keyword>
<evidence type="ECO:0000313" key="4">
    <source>
        <dbReference type="Proteomes" id="UP001597299"/>
    </source>
</evidence>
<dbReference type="RefSeq" id="WP_213350344.1">
    <property type="nucleotide sequence ID" value="NZ_JAHBGB010000002.1"/>
</dbReference>
<feature type="transmembrane region" description="Helical" evidence="1">
    <location>
        <begin position="121"/>
        <end position="139"/>
    </location>
</feature>
<dbReference type="Proteomes" id="UP001597299">
    <property type="component" value="Unassembled WGS sequence"/>
</dbReference>
<protein>
    <submittedName>
        <fullName evidence="3">Tripartite tricarboxylate transporter TctB family protein</fullName>
    </submittedName>
</protein>
<reference evidence="4" key="1">
    <citation type="journal article" date="2019" name="Int. J. Syst. Evol. Microbiol.">
        <title>The Global Catalogue of Microorganisms (GCM) 10K type strain sequencing project: providing services to taxonomists for standard genome sequencing and annotation.</title>
        <authorList>
            <consortium name="The Broad Institute Genomics Platform"/>
            <consortium name="The Broad Institute Genome Sequencing Center for Infectious Disease"/>
            <person name="Wu L."/>
            <person name="Ma J."/>
        </authorList>
    </citation>
    <scope>NUCLEOTIDE SEQUENCE [LARGE SCALE GENOMIC DNA]</scope>
    <source>
        <strain evidence="4">CCM 7435</strain>
    </source>
</reference>
<evidence type="ECO:0000256" key="1">
    <source>
        <dbReference type="SAM" id="Phobius"/>
    </source>
</evidence>
<feature type="transmembrane region" description="Helical" evidence="1">
    <location>
        <begin position="38"/>
        <end position="59"/>
    </location>
</feature>
<organism evidence="3 4">
    <name type="scientific">Ancylobacter oerskovii</name>
    <dbReference type="NCBI Taxonomy" id="459519"/>
    <lineage>
        <taxon>Bacteria</taxon>
        <taxon>Pseudomonadati</taxon>
        <taxon>Pseudomonadota</taxon>
        <taxon>Alphaproteobacteria</taxon>
        <taxon>Hyphomicrobiales</taxon>
        <taxon>Xanthobacteraceae</taxon>
        <taxon>Ancylobacter</taxon>
    </lineage>
</organism>
<feature type="domain" description="DUF1468" evidence="2">
    <location>
        <begin position="10"/>
        <end position="143"/>
    </location>
</feature>
<sequence>MNIRLSSDFLTGLLFCGLGALAIIIGSDYPIGTTSRMGAGYFPLVVSIGLILLGGVLIVRSMVSETEEVGAVDLRPLIVLLGGVLLFGFLIEDWGFPLAGLAVVIAAHIAGRDFKPLQTGLLAVGLVIFCVALFSYGLGLNLPHTRFW</sequence>
<accession>A0ABW4YY75</accession>
<dbReference type="InterPro" id="IPR009936">
    <property type="entry name" value="DUF1468"/>
</dbReference>